<keyword evidence="7" id="KW-0520">NAD</keyword>
<dbReference type="EMBL" id="WESC01000016">
    <property type="protein sequence ID" value="KAB7738765.1"/>
    <property type="molecule type" value="Genomic_DNA"/>
</dbReference>
<dbReference type="Proteomes" id="UP000468901">
    <property type="component" value="Unassembled WGS sequence"/>
</dbReference>
<name>A0A6N6VDH1_9HYPH</name>
<dbReference type="GO" id="GO:0070403">
    <property type="term" value="F:NAD+ binding"/>
    <property type="evidence" value="ECO:0007669"/>
    <property type="project" value="InterPro"/>
</dbReference>
<dbReference type="GO" id="GO:0008977">
    <property type="term" value="F:prephenate dehydrogenase (NAD+) activity"/>
    <property type="evidence" value="ECO:0007669"/>
    <property type="project" value="UniProtKB-EC"/>
</dbReference>
<evidence type="ECO:0000259" key="10">
    <source>
        <dbReference type="PROSITE" id="PS51176"/>
    </source>
</evidence>
<dbReference type="EC" id="1.3.1.12" evidence="3"/>
<dbReference type="NCBIfam" id="NF005694">
    <property type="entry name" value="PRK07502.1"/>
    <property type="match status" value="1"/>
</dbReference>
<evidence type="ECO:0000256" key="2">
    <source>
        <dbReference type="ARBA" id="ARBA00007964"/>
    </source>
</evidence>
<protein>
    <recommendedName>
        <fullName evidence="3">prephenate dehydrogenase</fullName>
        <ecNumber evidence="3">1.3.1.12</ecNumber>
    </recommendedName>
</protein>
<dbReference type="InterPro" id="IPR003099">
    <property type="entry name" value="Prephen_DH"/>
</dbReference>
<evidence type="ECO:0000313" key="12">
    <source>
        <dbReference type="Proteomes" id="UP000468901"/>
    </source>
</evidence>
<dbReference type="SUPFAM" id="SSF51735">
    <property type="entry name" value="NAD(P)-binding Rossmann-fold domains"/>
    <property type="match status" value="1"/>
</dbReference>
<dbReference type="AlphaFoldDB" id="A0A6N6VDH1"/>
<comment type="caution">
    <text evidence="11">The sequence shown here is derived from an EMBL/GenBank/DDBJ whole genome shotgun (WGS) entry which is preliminary data.</text>
</comment>
<gene>
    <name evidence="11" type="ORF">F2P47_15090</name>
</gene>
<comment type="pathway">
    <text evidence="1">Amino-acid biosynthesis; L-tyrosine biosynthesis; (4-hydroxyphenyl)pyruvate from prephenate (NAD(+) route): step 1/1.</text>
</comment>
<evidence type="ECO:0000313" key="11">
    <source>
        <dbReference type="EMBL" id="KAB7738765.1"/>
    </source>
</evidence>
<keyword evidence="8" id="KW-0057">Aromatic amino acid biosynthesis</keyword>
<dbReference type="SUPFAM" id="SSF48179">
    <property type="entry name" value="6-phosphogluconate dehydrogenase C-terminal domain-like"/>
    <property type="match status" value="1"/>
</dbReference>
<accession>A0A6N6VDH1</accession>
<proteinExistence type="inferred from homology"/>
<organism evidence="11 12">
    <name type="scientific">Parvibaculum sedimenti</name>
    <dbReference type="NCBI Taxonomy" id="2608632"/>
    <lineage>
        <taxon>Bacteria</taxon>
        <taxon>Pseudomonadati</taxon>
        <taxon>Pseudomonadota</taxon>
        <taxon>Alphaproteobacteria</taxon>
        <taxon>Hyphomicrobiales</taxon>
        <taxon>Parvibaculaceae</taxon>
        <taxon>Parvibaculum</taxon>
    </lineage>
</organism>
<dbReference type="InterPro" id="IPR046825">
    <property type="entry name" value="PDH_C"/>
</dbReference>
<dbReference type="FunFam" id="3.40.50.720:FF:000208">
    <property type="entry name" value="Prephenate dehydrogenase"/>
    <property type="match status" value="1"/>
</dbReference>
<dbReference type="Pfam" id="PF20463">
    <property type="entry name" value="PDH_C"/>
    <property type="match status" value="1"/>
</dbReference>
<keyword evidence="12" id="KW-1185">Reference proteome</keyword>
<dbReference type="PROSITE" id="PS51176">
    <property type="entry name" value="PDH_ADH"/>
    <property type="match status" value="1"/>
</dbReference>
<comment type="catalytic activity">
    <reaction evidence="9">
        <text>prephenate + NAD(+) = 3-(4-hydroxyphenyl)pyruvate + CO2 + NADH</text>
        <dbReference type="Rhea" id="RHEA:13869"/>
        <dbReference type="ChEBI" id="CHEBI:16526"/>
        <dbReference type="ChEBI" id="CHEBI:29934"/>
        <dbReference type="ChEBI" id="CHEBI:36242"/>
        <dbReference type="ChEBI" id="CHEBI:57540"/>
        <dbReference type="ChEBI" id="CHEBI:57945"/>
        <dbReference type="EC" id="1.3.1.12"/>
    </reaction>
</comment>
<evidence type="ECO:0000256" key="8">
    <source>
        <dbReference type="ARBA" id="ARBA00023141"/>
    </source>
</evidence>
<dbReference type="GO" id="GO:0004665">
    <property type="term" value="F:prephenate dehydrogenase (NADP+) activity"/>
    <property type="evidence" value="ECO:0007669"/>
    <property type="project" value="InterPro"/>
</dbReference>
<dbReference type="PANTHER" id="PTHR21363:SF0">
    <property type="entry name" value="PREPHENATE DEHYDROGENASE [NADP(+)]"/>
    <property type="match status" value="1"/>
</dbReference>
<dbReference type="InterPro" id="IPR046826">
    <property type="entry name" value="PDH_N"/>
</dbReference>
<evidence type="ECO:0000256" key="3">
    <source>
        <dbReference type="ARBA" id="ARBA00012068"/>
    </source>
</evidence>
<feature type="domain" description="Prephenate/arogenate dehydrogenase" evidence="10">
    <location>
        <begin position="13"/>
        <end position="302"/>
    </location>
</feature>
<dbReference type="Gene3D" id="3.40.50.720">
    <property type="entry name" value="NAD(P)-binding Rossmann-like Domain"/>
    <property type="match status" value="1"/>
</dbReference>
<evidence type="ECO:0000256" key="1">
    <source>
        <dbReference type="ARBA" id="ARBA00005067"/>
    </source>
</evidence>
<keyword evidence="6" id="KW-0560">Oxidoreductase</keyword>
<keyword evidence="4" id="KW-0827">Tyrosine biosynthesis</keyword>
<dbReference type="PANTHER" id="PTHR21363">
    <property type="entry name" value="PREPHENATE DEHYDROGENASE"/>
    <property type="match status" value="1"/>
</dbReference>
<dbReference type="InterPro" id="IPR008927">
    <property type="entry name" value="6-PGluconate_DH-like_C_sf"/>
</dbReference>
<dbReference type="RefSeq" id="WP_152217217.1">
    <property type="nucleotide sequence ID" value="NZ_JBAQYD010000025.1"/>
</dbReference>
<comment type="similarity">
    <text evidence="2">Belongs to the prephenate/arogenate dehydrogenase family.</text>
</comment>
<dbReference type="Gene3D" id="1.10.3660.10">
    <property type="entry name" value="6-phosphogluconate dehydrogenase C-terminal like domain"/>
    <property type="match status" value="1"/>
</dbReference>
<reference evidence="11 12" key="1">
    <citation type="submission" date="2019-09" db="EMBL/GenBank/DDBJ databases">
        <title>Parvibaculum sedimenti sp. nov., isolated from sediment.</title>
        <authorList>
            <person name="Wang Y."/>
        </authorList>
    </citation>
    <scope>NUCLEOTIDE SEQUENCE [LARGE SCALE GENOMIC DNA]</scope>
    <source>
        <strain evidence="11 12">HXT-9</strain>
    </source>
</reference>
<evidence type="ECO:0000256" key="4">
    <source>
        <dbReference type="ARBA" id="ARBA00022498"/>
    </source>
</evidence>
<evidence type="ECO:0000256" key="9">
    <source>
        <dbReference type="ARBA" id="ARBA00049260"/>
    </source>
</evidence>
<dbReference type="FunFam" id="1.10.3660.10:FF:000003">
    <property type="entry name" value="Prephenate dehydrogenase"/>
    <property type="match status" value="1"/>
</dbReference>
<dbReference type="InterPro" id="IPR036291">
    <property type="entry name" value="NAD(P)-bd_dom_sf"/>
</dbReference>
<dbReference type="InterPro" id="IPR050812">
    <property type="entry name" value="Preph/Arog_dehydrog"/>
</dbReference>
<keyword evidence="5" id="KW-0028">Amino-acid biosynthesis</keyword>
<dbReference type="Pfam" id="PF02153">
    <property type="entry name" value="PDH_N"/>
    <property type="match status" value="1"/>
</dbReference>
<dbReference type="GO" id="GO:0006571">
    <property type="term" value="P:tyrosine biosynthetic process"/>
    <property type="evidence" value="ECO:0007669"/>
    <property type="project" value="UniProtKB-KW"/>
</dbReference>
<evidence type="ECO:0000256" key="6">
    <source>
        <dbReference type="ARBA" id="ARBA00023002"/>
    </source>
</evidence>
<sequence>MTDENASVDPRFERVAIIGLGLIGGSLGHAIKRGKLAAHVAGYARSAETRARALEIGFVDSAHETAADAVKNADLVVICTPVGALGPVAAEIEPHLKRGAILTDVGSVKMAVVRDIGPYVPEGVHFIPGHPIAGTEQSGPDSGFAELFDGRWCILTPGPGADRDAVAKLAAFWQACGSKVDYMEPKHHDLVLAIVSHLPHLIAYNIVGTADDLETVTESEVIKYSAGGFRDFTRLASSDPTMWRDICLNNKDAILEMLGRFSEDLSAMQRMIRWGDGEGLFNLFTRTRAVRRSIIEAGQDTAAPNFGRTPAQKK</sequence>
<evidence type="ECO:0000256" key="7">
    <source>
        <dbReference type="ARBA" id="ARBA00023027"/>
    </source>
</evidence>
<evidence type="ECO:0000256" key="5">
    <source>
        <dbReference type="ARBA" id="ARBA00022605"/>
    </source>
</evidence>